<comment type="caution">
    <text evidence="2">The sequence shown here is derived from an EMBL/GenBank/DDBJ whole genome shotgun (WGS) entry which is preliminary data.</text>
</comment>
<feature type="compositionally biased region" description="Pro residues" evidence="1">
    <location>
        <begin position="104"/>
        <end position="113"/>
    </location>
</feature>
<accession>A0AA40ADX3</accession>
<protein>
    <submittedName>
        <fullName evidence="2">Uncharacterized protein</fullName>
    </submittedName>
</protein>
<organism evidence="2 3">
    <name type="scientific">Lasiosphaeria miniovina</name>
    <dbReference type="NCBI Taxonomy" id="1954250"/>
    <lineage>
        <taxon>Eukaryota</taxon>
        <taxon>Fungi</taxon>
        <taxon>Dikarya</taxon>
        <taxon>Ascomycota</taxon>
        <taxon>Pezizomycotina</taxon>
        <taxon>Sordariomycetes</taxon>
        <taxon>Sordariomycetidae</taxon>
        <taxon>Sordariales</taxon>
        <taxon>Lasiosphaeriaceae</taxon>
        <taxon>Lasiosphaeria</taxon>
    </lineage>
</organism>
<evidence type="ECO:0000313" key="3">
    <source>
        <dbReference type="Proteomes" id="UP001172101"/>
    </source>
</evidence>
<dbReference type="Proteomes" id="UP001172101">
    <property type="component" value="Unassembled WGS sequence"/>
</dbReference>
<evidence type="ECO:0000256" key="1">
    <source>
        <dbReference type="SAM" id="MobiDB-lite"/>
    </source>
</evidence>
<evidence type="ECO:0000313" key="2">
    <source>
        <dbReference type="EMBL" id="KAK0714055.1"/>
    </source>
</evidence>
<sequence>MADSFKAAKGRLVQGAAPQSSDLEDTADFIANWNALVSTYTSRDLTYASADDAIPLVPQSDSQQAVRPPGPAVLGLDFDHGRIWFHGPVQTSKPLVDSIRIHPGPSPAPPPETAPHVTSTTPSPYQSGAAFVDLFRFQPRSMYLVGGAAVSSQRVLHITDADANPVGWVVFDLGEVPPAAQALYVARVSENEVADRFDGFNDMLLAESAGSADGESDTRGFTRVLNSAIQSFFGLKKMATRQQCGEYVFWNGAAHVSPTPVQGAFSYTAW</sequence>
<dbReference type="RefSeq" id="XP_060295377.1">
    <property type="nucleotide sequence ID" value="XM_060445789.1"/>
</dbReference>
<dbReference type="AlphaFoldDB" id="A0AA40ADX3"/>
<dbReference type="EMBL" id="JAUIRO010000005">
    <property type="protein sequence ID" value="KAK0714055.1"/>
    <property type="molecule type" value="Genomic_DNA"/>
</dbReference>
<proteinExistence type="predicted"/>
<dbReference type="GeneID" id="85329059"/>
<keyword evidence="3" id="KW-1185">Reference proteome</keyword>
<feature type="region of interest" description="Disordered" evidence="1">
    <location>
        <begin position="1"/>
        <end position="21"/>
    </location>
</feature>
<reference evidence="2" key="1">
    <citation type="submission" date="2023-06" db="EMBL/GenBank/DDBJ databases">
        <title>Genome-scale phylogeny and comparative genomics of the fungal order Sordariales.</title>
        <authorList>
            <consortium name="Lawrence Berkeley National Laboratory"/>
            <person name="Hensen N."/>
            <person name="Bonometti L."/>
            <person name="Westerberg I."/>
            <person name="Brannstrom I.O."/>
            <person name="Guillou S."/>
            <person name="Cros-Aarteil S."/>
            <person name="Calhoun S."/>
            <person name="Haridas S."/>
            <person name="Kuo A."/>
            <person name="Mondo S."/>
            <person name="Pangilinan J."/>
            <person name="Riley R."/>
            <person name="LaButti K."/>
            <person name="Andreopoulos B."/>
            <person name="Lipzen A."/>
            <person name="Chen C."/>
            <person name="Yanf M."/>
            <person name="Daum C."/>
            <person name="Ng V."/>
            <person name="Clum A."/>
            <person name="Steindorff A."/>
            <person name="Ohm R."/>
            <person name="Martin F."/>
            <person name="Silar P."/>
            <person name="Natvig D."/>
            <person name="Lalanne C."/>
            <person name="Gautier V."/>
            <person name="Ament-velasquez S.L."/>
            <person name="Kruys A."/>
            <person name="Hutchinson M.I."/>
            <person name="Powell A.J."/>
            <person name="Barry K."/>
            <person name="Miller A.N."/>
            <person name="Grigoriev I.V."/>
            <person name="Debuchy R."/>
            <person name="Gladieux P."/>
            <person name="Thoren M.H."/>
            <person name="Johannesson H."/>
        </authorList>
    </citation>
    <scope>NUCLEOTIDE SEQUENCE</scope>
    <source>
        <strain evidence="2">SMH2392-1A</strain>
    </source>
</reference>
<gene>
    <name evidence="2" type="ORF">B0T26DRAFT_754100</name>
</gene>
<name>A0AA40ADX3_9PEZI</name>
<feature type="region of interest" description="Disordered" evidence="1">
    <location>
        <begin position="99"/>
        <end position="122"/>
    </location>
</feature>